<feature type="domain" description="THAP-type" evidence="6">
    <location>
        <begin position="1"/>
        <end position="82"/>
    </location>
</feature>
<dbReference type="Gene3D" id="6.20.210.20">
    <property type="entry name" value="THAP domain"/>
    <property type="match status" value="1"/>
</dbReference>
<sequence length="207" mass="23314">MNVRKCCVGNCQSTNRTHRLFLLPKDDNLRDLWLSFLIPTNIELSGLSKNQLLSKRVCQNHFDRYQFDSVGNRLRHGYPCLFSDKEISLGIPLSSTVGDHLSDHNYFLSSAPESHTVSGSYIEVDDDHNYHLPIVPESAIAEATVQGHCSKDVEPMETEPTAPMDTTSSDQILQTPVVTKTKVTARTSRRNILFAKKCYSETIEVKT</sequence>
<evidence type="ECO:0000313" key="8">
    <source>
        <dbReference type="RefSeq" id="XP_022823949.1"/>
    </source>
</evidence>
<organism evidence="7 8">
    <name type="scientific">Spodoptera litura</name>
    <name type="common">Asian cotton leafworm</name>
    <dbReference type="NCBI Taxonomy" id="69820"/>
    <lineage>
        <taxon>Eukaryota</taxon>
        <taxon>Metazoa</taxon>
        <taxon>Ecdysozoa</taxon>
        <taxon>Arthropoda</taxon>
        <taxon>Hexapoda</taxon>
        <taxon>Insecta</taxon>
        <taxon>Pterygota</taxon>
        <taxon>Neoptera</taxon>
        <taxon>Endopterygota</taxon>
        <taxon>Lepidoptera</taxon>
        <taxon>Glossata</taxon>
        <taxon>Ditrysia</taxon>
        <taxon>Noctuoidea</taxon>
        <taxon>Noctuidae</taxon>
        <taxon>Amphipyrinae</taxon>
        <taxon>Spodoptera</taxon>
    </lineage>
</organism>
<proteinExistence type="predicted"/>
<dbReference type="GO" id="GO:0008270">
    <property type="term" value="F:zinc ion binding"/>
    <property type="evidence" value="ECO:0007669"/>
    <property type="project" value="UniProtKB-KW"/>
</dbReference>
<dbReference type="SUPFAM" id="SSF57716">
    <property type="entry name" value="Glucocorticoid receptor-like (DNA-binding domain)"/>
    <property type="match status" value="1"/>
</dbReference>
<dbReference type="Pfam" id="PF05485">
    <property type="entry name" value="THAP"/>
    <property type="match status" value="1"/>
</dbReference>
<reference evidence="8" key="1">
    <citation type="submission" date="2025-08" db="UniProtKB">
        <authorList>
            <consortium name="RefSeq"/>
        </authorList>
    </citation>
    <scope>IDENTIFICATION</scope>
    <source>
        <strain evidence="8">Ishihara</strain>
        <tissue evidence="8">Whole body</tissue>
    </source>
</reference>
<protein>
    <submittedName>
        <fullName evidence="8">Uncharacterized protein LOC111354634</fullName>
    </submittedName>
</protein>
<keyword evidence="3" id="KW-0862">Zinc</keyword>
<evidence type="ECO:0000256" key="3">
    <source>
        <dbReference type="ARBA" id="ARBA00022833"/>
    </source>
</evidence>
<evidence type="ECO:0000256" key="2">
    <source>
        <dbReference type="ARBA" id="ARBA00022771"/>
    </source>
</evidence>
<dbReference type="KEGG" id="sliu:111354634"/>
<dbReference type="Proteomes" id="UP000301870">
    <property type="component" value="Chromosome 18"/>
</dbReference>
<keyword evidence="1" id="KW-0479">Metal-binding</keyword>
<dbReference type="AlphaFoldDB" id="A0A9J7IS78"/>
<keyword evidence="2 5" id="KW-0863">Zinc-finger</keyword>
<keyword evidence="4 5" id="KW-0238">DNA-binding</keyword>
<name>A0A9J7IS78_SPOLT</name>
<keyword evidence="7" id="KW-1185">Reference proteome</keyword>
<accession>A0A9J7IS78</accession>
<evidence type="ECO:0000256" key="1">
    <source>
        <dbReference type="ARBA" id="ARBA00022723"/>
    </source>
</evidence>
<dbReference type="InterPro" id="IPR006612">
    <property type="entry name" value="THAP_Znf"/>
</dbReference>
<evidence type="ECO:0000256" key="5">
    <source>
        <dbReference type="PROSITE-ProRule" id="PRU00309"/>
    </source>
</evidence>
<dbReference type="InterPro" id="IPR038441">
    <property type="entry name" value="THAP_Znf_sf"/>
</dbReference>
<evidence type="ECO:0000313" key="7">
    <source>
        <dbReference type="Proteomes" id="UP000301870"/>
    </source>
</evidence>
<dbReference type="GO" id="GO:0003677">
    <property type="term" value="F:DNA binding"/>
    <property type="evidence" value="ECO:0007669"/>
    <property type="project" value="UniProtKB-UniRule"/>
</dbReference>
<evidence type="ECO:0000259" key="6">
    <source>
        <dbReference type="PROSITE" id="PS50950"/>
    </source>
</evidence>
<dbReference type="GeneID" id="111354634"/>
<gene>
    <name evidence="8" type="primary">LOC111354634</name>
</gene>
<dbReference type="PROSITE" id="PS50950">
    <property type="entry name" value="ZF_THAP"/>
    <property type="match status" value="1"/>
</dbReference>
<dbReference type="OrthoDB" id="7107965at2759"/>
<evidence type="ECO:0000256" key="4">
    <source>
        <dbReference type="ARBA" id="ARBA00023125"/>
    </source>
</evidence>
<dbReference type="RefSeq" id="XP_022823949.1">
    <property type="nucleotide sequence ID" value="XM_022968181.1"/>
</dbReference>